<keyword evidence="3" id="KW-1185">Reference proteome</keyword>
<protein>
    <submittedName>
        <fullName evidence="2">Uncharacterized protein</fullName>
    </submittedName>
</protein>
<organism evidence="2 3">
    <name type="scientific">Haloplasma contractile SSD-17B</name>
    <dbReference type="NCBI Taxonomy" id="1033810"/>
    <lineage>
        <taxon>Bacteria</taxon>
        <taxon>Bacillati</taxon>
        <taxon>Mycoplasmatota</taxon>
        <taxon>Mollicutes</taxon>
        <taxon>Haloplasmatales</taxon>
        <taxon>Haloplasmataceae</taxon>
        <taxon>Haloplasma</taxon>
    </lineage>
</organism>
<dbReference type="Proteomes" id="UP000005707">
    <property type="component" value="Unassembled WGS sequence"/>
</dbReference>
<dbReference type="InParanoid" id="F7PWF6"/>
<proteinExistence type="predicted"/>
<dbReference type="EMBL" id="AFNU02000007">
    <property type="protein sequence ID" value="ERJ11875.1"/>
    <property type="molecule type" value="Genomic_DNA"/>
</dbReference>
<evidence type="ECO:0000256" key="1">
    <source>
        <dbReference type="SAM" id="Phobius"/>
    </source>
</evidence>
<keyword evidence="1" id="KW-0472">Membrane</keyword>
<dbReference type="RefSeq" id="WP_008824503.1">
    <property type="nucleotide sequence ID" value="NZ_AFNU02000007.1"/>
</dbReference>
<dbReference type="STRING" id="1033810.HLPCO_002115"/>
<evidence type="ECO:0000313" key="2">
    <source>
        <dbReference type="EMBL" id="ERJ11875.1"/>
    </source>
</evidence>
<keyword evidence="1" id="KW-0812">Transmembrane</keyword>
<keyword evidence="1" id="KW-1133">Transmembrane helix</keyword>
<feature type="transmembrane region" description="Helical" evidence="1">
    <location>
        <begin position="7"/>
        <end position="25"/>
    </location>
</feature>
<gene>
    <name evidence="2" type="ORF">HLPCO_002115</name>
</gene>
<sequence>MVEVVKILILILFTIIDLIALYYILKYIGKFFVRVFKSIGGVLALLAIPISWIYKTKKRNTKDYASTESYRAKDKPKG</sequence>
<reference evidence="2 3" key="1">
    <citation type="journal article" date="2011" name="J. Bacteriol.">
        <title>Genome sequence of Haloplasma contractile, an unusual contractile bacterium from a deep-sea anoxic brine lake.</title>
        <authorList>
            <person name="Antunes A."/>
            <person name="Alam I."/>
            <person name="El Dorry H."/>
            <person name="Siam R."/>
            <person name="Robertson A."/>
            <person name="Bajic V.B."/>
            <person name="Stingl U."/>
        </authorList>
    </citation>
    <scope>NUCLEOTIDE SEQUENCE [LARGE SCALE GENOMIC DNA]</scope>
    <source>
        <strain evidence="2 3">SSD-17B</strain>
    </source>
</reference>
<evidence type="ECO:0000313" key="3">
    <source>
        <dbReference type="Proteomes" id="UP000005707"/>
    </source>
</evidence>
<accession>F7PWF6</accession>
<comment type="caution">
    <text evidence="2">The sequence shown here is derived from an EMBL/GenBank/DDBJ whole genome shotgun (WGS) entry which is preliminary data.</text>
</comment>
<feature type="transmembrane region" description="Helical" evidence="1">
    <location>
        <begin position="31"/>
        <end position="54"/>
    </location>
</feature>
<reference evidence="2 3" key="2">
    <citation type="journal article" date="2013" name="PLoS ONE">
        <title>INDIGO - INtegrated Data Warehouse of MIcrobial GenOmes with Examples from the Red Sea Extremophiles.</title>
        <authorList>
            <person name="Alam I."/>
            <person name="Antunes A."/>
            <person name="Kamau A.A."/>
            <person name="Ba Alawi W."/>
            <person name="Kalkatawi M."/>
            <person name="Stingl U."/>
            <person name="Bajic V.B."/>
        </authorList>
    </citation>
    <scope>NUCLEOTIDE SEQUENCE [LARGE SCALE GENOMIC DNA]</scope>
    <source>
        <strain evidence="2 3">SSD-17B</strain>
    </source>
</reference>
<dbReference type="AlphaFoldDB" id="F7PWF6"/>
<name>F7PWF6_9MOLU</name>